<dbReference type="RefSeq" id="WP_125432746.1">
    <property type="nucleotide sequence ID" value="NZ_RWIS01000012.1"/>
</dbReference>
<keyword evidence="6 7" id="KW-0472">Membrane</keyword>
<evidence type="ECO:0000259" key="8">
    <source>
        <dbReference type="Pfam" id="PF04239"/>
    </source>
</evidence>
<evidence type="ECO:0000256" key="6">
    <source>
        <dbReference type="ARBA" id="ARBA00023136"/>
    </source>
</evidence>
<keyword evidence="3" id="KW-1003">Cell membrane</keyword>
<evidence type="ECO:0000256" key="5">
    <source>
        <dbReference type="ARBA" id="ARBA00022989"/>
    </source>
</evidence>
<dbReference type="AlphaFoldDB" id="A0A3R9NDP0"/>
<accession>A0A3R9NDP0</accession>
<evidence type="ECO:0000256" key="1">
    <source>
        <dbReference type="ARBA" id="ARBA00004651"/>
    </source>
</evidence>
<comment type="subcellular location">
    <subcellularLocation>
        <location evidence="1">Cell membrane</location>
        <topology evidence="1">Multi-pass membrane protein</topology>
    </subcellularLocation>
</comment>
<dbReference type="InterPro" id="IPR023090">
    <property type="entry name" value="UPF0702_alpha/beta_dom_sf"/>
</dbReference>
<reference evidence="9 10" key="1">
    <citation type="submission" date="2018-12" db="EMBL/GenBank/DDBJ databases">
        <authorList>
            <person name="Feng G."/>
            <person name="Zhu H."/>
        </authorList>
    </citation>
    <scope>NUCLEOTIDE SEQUENCE [LARGE SCALE GENOMIC DNA]</scope>
    <source>
        <strain evidence="9 10">9PBR-2</strain>
    </source>
</reference>
<keyword evidence="4 7" id="KW-0812">Transmembrane</keyword>
<comment type="similarity">
    <text evidence="2">Belongs to the UPF0702 family.</text>
</comment>
<name>A0A3R9NDP0_9BACT</name>
<dbReference type="Gene3D" id="3.30.240.20">
    <property type="entry name" value="bsu07140 like domains"/>
    <property type="match status" value="1"/>
</dbReference>
<dbReference type="PANTHER" id="PTHR34582">
    <property type="entry name" value="UPF0702 TRANSMEMBRANE PROTEIN YCAP"/>
    <property type="match status" value="1"/>
</dbReference>
<feature type="transmembrane region" description="Helical" evidence="7">
    <location>
        <begin position="20"/>
        <end position="42"/>
    </location>
</feature>
<organism evidence="9 10">
    <name type="scientific">Hymenobacter metallilatus</name>
    <dbReference type="NCBI Taxonomy" id="2493666"/>
    <lineage>
        <taxon>Bacteria</taxon>
        <taxon>Pseudomonadati</taxon>
        <taxon>Bacteroidota</taxon>
        <taxon>Cytophagia</taxon>
        <taxon>Cytophagales</taxon>
        <taxon>Hymenobacteraceae</taxon>
        <taxon>Hymenobacter</taxon>
    </lineage>
</organism>
<proteinExistence type="inferred from homology"/>
<evidence type="ECO:0000256" key="7">
    <source>
        <dbReference type="SAM" id="Phobius"/>
    </source>
</evidence>
<keyword evidence="5 7" id="KW-1133">Transmembrane helix</keyword>
<dbReference type="Pfam" id="PF04239">
    <property type="entry name" value="DUF421"/>
    <property type="match status" value="1"/>
</dbReference>
<protein>
    <submittedName>
        <fullName evidence="9">DUF421 domain-containing protein</fullName>
    </submittedName>
</protein>
<comment type="caution">
    <text evidence="9">The sequence shown here is derived from an EMBL/GenBank/DDBJ whole genome shotgun (WGS) entry which is preliminary data.</text>
</comment>
<evidence type="ECO:0000256" key="4">
    <source>
        <dbReference type="ARBA" id="ARBA00022692"/>
    </source>
</evidence>
<evidence type="ECO:0000313" key="9">
    <source>
        <dbReference type="EMBL" id="RSK29526.1"/>
    </source>
</evidence>
<feature type="transmembrane region" description="Helical" evidence="7">
    <location>
        <begin position="76"/>
        <end position="96"/>
    </location>
</feature>
<feature type="transmembrane region" description="Helical" evidence="7">
    <location>
        <begin position="54"/>
        <end position="70"/>
    </location>
</feature>
<feature type="domain" description="YetF C-terminal" evidence="8">
    <location>
        <begin position="100"/>
        <end position="167"/>
    </location>
</feature>
<evidence type="ECO:0000256" key="2">
    <source>
        <dbReference type="ARBA" id="ARBA00006448"/>
    </source>
</evidence>
<dbReference type="InterPro" id="IPR007353">
    <property type="entry name" value="DUF421"/>
</dbReference>
<evidence type="ECO:0000313" key="10">
    <source>
        <dbReference type="Proteomes" id="UP000280066"/>
    </source>
</evidence>
<dbReference type="Proteomes" id="UP000280066">
    <property type="component" value="Unassembled WGS sequence"/>
</dbReference>
<dbReference type="GO" id="GO:0005886">
    <property type="term" value="C:plasma membrane"/>
    <property type="evidence" value="ECO:0007669"/>
    <property type="project" value="UniProtKB-SubCell"/>
</dbReference>
<evidence type="ECO:0000256" key="3">
    <source>
        <dbReference type="ARBA" id="ARBA00022475"/>
    </source>
</evidence>
<gene>
    <name evidence="9" type="ORF">EI290_16770</name>
</gene>
<dbReference type="EMBL" id="RWIS01000012">
    <property type="protein sequence ID" value="RSK29526.1"/>
    <property type="molecule type" value="Genomic_DNA"/>
</dbReference>
<sequence>MNSFFNDLLGLDATTQTLTIGQGCARAVLVFFVAILLLRLAGRRTVAGNSAMELVVKFMFGALLSRVILADAPMGLTFAAAAALVLVQRVVAYAVYFSPSLRKLIKGTDSLLVQNGVVNKRELTRASISEEDMQAGVRAAANLDDLQQVQAVRLEHDGNITVVKKEEE</sequence>
<keyword evidence="10" id="KW-1185">Reference proteome</keyword>
<dbReference type="PANTHER" id="PTHR34582:SF6">
    <property type="entry name" value="UPF0702 TRANSMEMBRANE PROTEIN YCAP"/>
    <property type="match status" value="1"/>
</dbReference>
<dbReference type="OrthoDB" id="9793799at2"/>